<evidence type="ECO:0000256" key="2">
    <source>
        <dbReference type="ARBA" id="ARBA00023125"/>
    </source>
</evidence>
<dbReference type="EMBL" id="JBHSIT010000002">
    <property type="protein sequence ID" value="MFC4907341.1"/>
    <property type="molecule type" value="Genomic_DNA"/>
</dbReference>
<evidence type="ECO:0000313" key="7">
    <source>
        <dbReference type="EMBL" id="MFC4907341.1"/>
    </source>
</evidence>
<keyword evidence="3" id="KW-0804">Transcription</keyword>
<dbReference type="PANTHER" id="PTHR30055">
    <property type="entry name" value="HTH-TYPE TRANSCRIPTIONAL REGULATOR RUTR"/>
    <property type="match status" value="1"/>
</dbReference>
<evidence type="ECO:0000313" key="8">
    <source>
        <dbReference type="Proteomes" id="UP001595872"/>
    </source>
</evidence>
<dbReference type="PRINTS" id="PR00455">
    <property type="entry name" value="HTHTETR"/>
</dbReference>
<dbReference type="SUPFAM" id="SSF46689">
    <property type="entry name" value="Homeodomain-like"/>
    <property type="match status" value="1"/>
</dbReference>
<feature type="region of interest" description="Disordered" evidence="5">
    <location>
        <begin position="231"/>
        <end position="275"/>
    </location>
</feature>
<protein>
    <submittedName>
        <fullName evidence="7">TetR/AcrR family transcriptional regulator</fullName>
    </submittedName>
</protein>
<organism evidence="7 8">
    <name type="scientific">Actinomadura gamaensis</name>
    <dbReference type="NCBI Taxonomy" id="1763541"/>
    <lineage>
        <taxon>Bacteria</taxon>
        <taxon>Bacillati</taxon>
        <taxon>Actinomycetota</taxon>
        <taxon>Actinomycetes</taxon>
        <taxon>Streptosporangiales</taxon>
        <taxon>Thermomonosporaceae</taxon>
        <taxon>Actinomadura</taxon>
    </lineage>
</organism>
<keyword evidence="8" id="KW-1185">Reference proteome</keyword>
<sequence length="275" mass="30180">MGKQTAPDASRDDAEPRLGLRERKKLETRRKISDIATGLFMTRGFENVTIADVARNADVSVNTVFNYFHTKEDLFFDRQDEMIQEAAVAFRGRRPGESAVAFYRRTFLEGLKEGSFRTGFHEGAEVWVRTVRDSPALTARQREIGQLAQDNLARILADETGADPDDITPRVVAAMISAAQWHLVNEITERKLAGETLEEMRDGVHAAAERVYDLLENGIGDYAAKPRLTALPDAAPDDTADTANAPDASHEASGESGEPAASLGDRMSRTASAED</sequence>
<evidence type="ECO:0000256" key="5">
    <source>
        <dbReference type="SAM" id="MobiDB-lite"/>
    </source>
</evidence>
<comment type="caution">
    <text evidence="7">The sequence shown here is derived from an EMBL/GenBank/DDBJ whole genome shotgun (WGS) entry which is preliminary data.</text>
</comment>
<evidence type="ECO:0000256" key="4">
    <source>
        <dbReference type="PROSITE-ProRule" id="PRU00335"/>
    </source>
</evidence>
<feature type="compositionally biased region" description="Basic and acidic residues" evidence="5">
    <location>
        <begin position="9"/>
        <end position="22"/>
    </location>
</feature>
<name>A0ABV9TV90_9ACTN</name>
<dbReference type="PANTHER" id="PTHR30055:SF234">
    <property type="entry name" value="HTH-TYPE TRANSCRIPTIONAL REGULATOR BETI"/>
    <property type="match status" value="1"/>
</dbReference>
<dbReference type="Proteomes" id="UP001595872">
    <property type="component" value="Unassembled WGS sequence"/>
</dbReference>
<evidence type="ECO:0000256" key="1">
    <source>
        <dbReference type="ARBA" id="ARBA00023015"/>
    </source>
</evidence>
<dbReference type="InterPro" id="IPR050109">
    <property type="entry name" value="HTH-type_TetR-like_transc_reg"/>
</dbReference>
<proteinExistence type="predicted"/>
<feature type="region of interest" description="Disordered" evidence="5">
    <location>
        <begin position="1"/>
        <end position="22"/>
    </location>
</feature>
<dbReference type="InterPro" id="IPR001647">
    <property type="entry name" value="HTH_TetR"/>
</dbReference>
<feature type="domain" description="HTH tetR-type" evidence="6">
    <location>
        <begin position="26"/>
        <end position="86"/>
    </location>
</feature>
<gene>
    <name evidence="7" type="ORF">ACFPCY_08420</name>
</gene>
<dbReference type="Pfam" id="PF00440">
    <property type="entry name" value="TetR_N"/>
    <property type="match status" value="1"/>
</dbReference>
<dbReference type="RefSeq" id="WP_378253077.1">
    <property type="nucleotide sequence ID" value="NZ_JBHSIT010000002.1"/>
</dbReference>
<accession>A0ABV9TV90</accession>
<dbReference type="InterPro" id="IPR009057">
    <property type="entry name" value="Homeodomain-like_sf"/>
</dbReference>
<dbReference type="Gene3D" id="1.10.10.60">
    <property type="entry name" value="Homeodomain-like"/>
    <property type="match status" value="1"/>
</dbReference>
<evidence type="ECO:0000259" key="6">
    <source>
        <dbReference type="PROSITE" id="PS50977"/>
    </source>
</evidence>
<keyword evidence="1" id="KW-0805">Transcription regulation</keyword>
<evidence type="ECO:0000256" key="3">
    <source>
        <dbReference type="ARBA" id="ARBA00023163"/>
    </source>
</evidence>
<reference evidence="8" key="1">
    <citation type="journal article" date="2019" name="Int. J. Syst. Evol. Microbiol.">
        <title>The Global Catalogue of Microorganisms (GCM) 10K type strain sequencing project: providing services to taxonomists for standard genome sequencing and annotation.</title>
        <authorList>
            <consortium name="The Broad Institute Genomics Platform"/>
            <consortium name="The Broad Institute Genome Sequencing Center for Infectious Disease"/>
            <person name="Wu L."/>
            <person name="Ma J."/>
        </authorList>
    </citation>
    <scope>NUCLEOTIDE SEQUENCE [LARGE SCALE GENOMIC DNA]</scope>
    <source>
        <strain evidence="8">KLKA75</strain>
    </source>
</reference>
<dbReference type="Gene3D" id="1.10.357.10">
    <property type="entry name" value="Tetracycline Repressor, domain 2"/>
    <property type="match status" value="1"/>
</dbReference>
<keyword evidence="2 4" id="KW-0238">DNA-binding</keyword>
<dbReference type="PROSITE" id="PS50977">
    <property type="entry name" value="HTH_TETR_2"/>
    <property type="match status" value="1"/>
</dbReference>
<feature type="DNA-binding region" description="H-T-H motif" evidence="4">
    <location>
        <begin position="49"/>
        <end position="68"/>
    </location>
</feature>